<dbReference type="InterPro" id="IPR023418">
    <property type="entry name" value="Thyroxine_BS"/>
</dbReference>
<dbReference type="AlphaFoldDB" id="A5DYH0"/>
<dbReference type="HOGENOM" id="CLU_115536_0_1_1"/>
<dbReference type="VEuPathDB" id="FungiDB:LELG_02407"/>
<dbReference type="SUPFAM" id="SSF49472">
    <property type="entry name" value="Transthyretin (synonym: prealbumin)"/>
    <property type="match status" value="1"/>
</dbReference>
<sequence>MSPQATRDPITCHILDTHRGRPASSVLVQLYNISPVTPDTFSSTPFAQAKTDADGRITKWNFDPDVDAKLTGVEDNKWVRVVPGDYKIKFLTGKYFAEGAGNDNGDGKGRSFFPYVEVVFTVDDVNGHYHIPLLLSNYSYTTYRGS</sequence>
<dbReference type="eggNOG" id="KOG3006">
    <property type="taxonomic scope" value="Eukaryota"/>
</dbReference>
<dbReference type="Gene3D" id="2.60.40.180">
    <property type="entry name" value="Transthyretin/hydroxyisourate hydrolase domain"/>
    <property type="match status" value="1"/>
</dbReference>
<dbReference type="CDD" id="cd05822">
    <property type="entry name" value="TLP_HIUase"/>
    <property type="match status" value="1"/>
</dbReference>
<gene>
    <name evidence="9" type="ORF">LELG_02407</name>
</gene>
<organism evidence="9 10">
    <name type="scientific">Lodderomyces elongisporus (strain ATCC 11503 / CBS 2605 / JCM 1781 / NBRC 1676 / NRRL YB-4239)</name>
    <name type="common">Yeast</name>
    <name type="synonym">Saccharomyces elongisporus</name>
    <dbReference type="NCBI Taxonomy" id="379508"/>
    <lineage>
        <taxon>Eukaryota</taxon>
        <taxon>Fungi</taxon>
        <taxon>Dikarya</taxon>
        <taxon>Ascomycota</taxon>
        <taxon>Saccharomycotina</taxon>
        <taxon>Pichiomycetes</taxon>
        <taxon>Debaryomycetaceae</taxon>
        <taxon>Candida/Lodderomyces clade</taxon>
        <taxon>Lodderomyces</taxon>
    </lineage>
</organism>
<comment type="similarity">
    <text evidence="3 7">Belongs to the transthyretin family. 5-hydroxyisourate hydrolase subfamily.</text>
</comment>
<dbReference type="PANTHER" id="PTHR10395:SF7">
    <property type="entry name" value="5-HYDROXYISOURATE HYDROLASE"/>
    <property type="match status" value="1"/>
</dbReference>
<evidence type="ECO:0000256" key="4">
    <source>
        <dbReference type="ARBA" id="ARBA00011881"/>
    </source>
</evidence>
<accession>A5DYH0</accession>
<dbReference type="GeneID" id="5233508"/>
<evidence type="ECO:0000259" key="8">
    <source>
        <dbReference type="Pfam" id="PF00576"/>
    </source>
</evidence>
<reference evidence="9 10" key="1">
    <citation type="journal article" date="2009" name="Nature">
        <title>Evolution of pathogenicity and sexual reproduction in eight Candida genomes.</title>
        <authorList>
            <person name="Butler G."/>
            <person name="Rasmussen M.D."/>
            <person name="Lin M.F."/>
            <person name="Santos M.A."/>
            <person name="Sakthikumar S."/>
            <person name="Munro C.A."/>
            <person name="Rheinbay E."/>
            <person name="Grabherr M."/>
            <person name="Forche A."/>
            <person name="Reedy J.L."/>
            <person name="Agrafioti I."/>
            <person name="Arnaud M.B."/>
            <person name="Bates S."/>
            <person name="Brown A.J."/>
            <person name="Brunke S."/>
            <person name="Costanzo M.C."/>
            <person name="Fitzpatrick D.A."/>
            <person name="de Groot P.W."/>
            <person name="Harris D."/>
            <person name="Hoyer L.L."/>
            <person name="Hube B."/>
            <person name="Klis F.M."/>
            <person name="Kodira C."/>
            <person name="Lennard N."/>
            <person name="Logue M.E."/>
            <person name="Martin R."/>
            <person name="Neiman A.M."/>
            <person name="Nikolaou E."/>
            <person name="Quail M.A."/>
            <person name="Quinn J."/>
            <person name="Santos M.C."/>
            <person name="Schmitzberger F.F."/>
            <person name="Sherlock G."/>
            <person name="Shah P."/>
            <person name="Silverstein K.A."/>
            <person name="Skrzypek M.S."/>
            <person name="Soll D."/>
            <person name="Staggs R."/>
            <person name="Stansfield I."/>
            <person name="Stumpf M.P."/>
            <person name="Sudbery P.E."/>
            <person name="Srikantha T."/>
            <person name="Zeng Q."/>
            <person name="Berman J."/>
            <person name="Berriman M."/>
            <person name="Heitman J."/>
            <person name="Gow N.A."/>
            <person name="Lorenz M.C."/>
            <person name="Birren B.W."/>
            <person name="Kellis M."/>
            <person name="Cuomo C.A."/>
        </authorList>
    </citation>
    <scope>NUCLEOTIDE SEQUENCE [LARGE SCALE GENOMIC DNA]</scope>
    <source>
        <strain evidence="10">ATCC 11503 / BCRC 21390 / CBS 2605 / JCM 1781 / NBRC 1676 / NRRL YB-4239</strain>
    </source>
</reference>
<evidence type="ECO:0000256" key="6">
    <source>
        <dbReference type="ARBA" id="ARBA00022801"/>
    </source>
</evidence>
<dbReference type="InterPro" id="IPR023416">
    <property type="entry name" value="Transthyretin/HIU_hydrolase_d"/>
</dbReference>
<protein>
    <recommendedName>
        <fullName evidence="7">5-hydroxyisourate hydrolase</fullName>
        <shortName evidence="7">HIU hydrolase</shortName>
        <shortName evidence="7">HIUHase</shortName>
        <ecNumber evidence="7">3.5.2.17</ecNumber>
    </recommendedName>
</protein>
<comment type="function">
    <text evidence="2">Catalyzes the hydrolysis of 5-hydroxyisourate (HIU) to 2-oxo-4-hydroxy-4-carboxy-5-ureidoimidazoline (OHCU).</text>
</comment>
<evidence type="ECO:0000256" key="7">
    <source>
        <dbReference type="RuleBase" id="RU361270"/>
    </source>
</evidence>
<evidence type="ECO:0000313" key="9">
    <source>
        <dbReference type="EMBL" id="EDK44228.1"/>
    </source>
</evidence>
<dbReference type="KEGG" id="lel:PVL30_003251"/>
<evidence type="ECO:0000313" key="10">
    <source>
        <dbReference type="Proteomes" id="UP000001996"/>
    </source>
</evidence>
<dbReference type="EC" id="3.5.2.17" evidence="7"/>
<dbReference type="OrthoDB" id="10265230at2759"/>
<dbReference type="Pfam" id="PF00576">
    <property type="entry name" value="Transthyretin"/>
    <property type="match status" value="1"/>
</dbReference>
<dbReference type="Proteomes" id="UP000001996">
    <property type="component" value="Unassembled WGS sequence"/>
</dbReference>
<proteinExistence type="inferred from homology"/>
<dbReference type="GO" id="GO:0006144">
    <property type="term" value="P:purine nucleobase metabolic process"/>
    <property type="evidence" value="ECO:0007669"/>
    <property type="project" value="UniProtKB-KW"/>
</dbReference>
<dbReference type="InterPro" id="IPR036817">
    <property type="entry name" value="Transthyretin/HIU_hydrolase_sf"/>
</dbReference>
<dbReference type="PANTHER" id="PTHR10395">
    <property type="entry name" value="URICASE AND TRANSTHYRETIN-RELATED"/>
    <property type="match status" value="1"/>
</dbReference>
<feature type="domain" description="Transthyretin/hydroxyisourate hydrolase" evidence="8">
    <location>
        <begin position="10"/>
        <end position="145"/>
    </location>
</feature>
<evidence type="ECO:0000256" key="1">
    <source>
        <dbReference type="ARBA" id="ARBA00001043"/>
    </source>
</evidence>
<evidence type="ECO:0000256" key="5">
    <source>
        <dbReference type="ARBA" id="ARBA00022631"/>
    </source>
</evidence>
<dbReference type="InterPro" id="IPR014306">
    <property type="entry name" value="Hydroxyisourate_hydrolase"/>
</dbReference>
<evidence type="ECO:0000256" key="3">
    <source>
        <dbReference type="ARBA" id="ARBA00009850"/>
    </source>
</evidence>
<dbReference type="GO" id="GO:0033971">
    <property type="term" value="F:hydroxyisourate hydrolase activity"/>
    <property type="evidence" value="ECO:0007669"/>
    <property type="project" value="UniProtKB-EC"/>
</dbReference>
<dbReference type="PROSITE" id="PS00768">
    <property type="entry name" value="TRANSTHYRETIN_1"/>
    <property type="match status" value="1"/>
</dbReference>
<keyword evidence="6 7" id="KW-0378">Hydrolase</keyword>
<dbReference type="STRING" id="379508.A5DYH0"/>
<dbReference type="NCBIfam" id="TIGR02962">
    <property type="entry name" value="hdxy_isourate"/>
    <property type="match status" value="1"/>
</dbReference>
<keyword evidence="10" id="KW-1185">Reference proteome</keyword>
<evidence type="ECO:0000256" key="2">
    <source>
        <dbReference type="ARBA" id="ARBA00002704"/>
    </source>
</evidence>
<dbReference type="EMBL" id="CH981526">
    <property type="protein sequence ID" value="EDK44228.1"/>
    <property type="molecule type" value="Genomic_DNA"/>
</dbReference>
<comment type="subunit">
    <text evidence="4 7">Homotetramer.</text>
</comment>
<dbReference type="InParanoid" id="A5DYH0"/>
<dbReference type="OMA" id="CSENQNY"/>
<keyword evidence="5 7" id="KW-0659">Purine metabolism</keyword>
<comment type="catalytic activity">
    <reaction evidence="1 7">
        <text>5-hydroxyisourate + H2O = 5-hydroxy-2-oxo-4-ureido-2,5-dihydro-1H-imidazole-5-carboxylate + H(+)</text>
        <dbReference type="Rhea" id="RHEA:23736"/>
        <dbReference type="ChEBI" id="CHEBI:15377"/>
        <dbReference type="ChEBI" id="CHEBI:15378"/>
        <dbReference type="ChEBI" id="CHEBI:18072"/>
        <dbReference type="ChEBI" id="CHEBI:58639"/>
        <dbReference type="EC" id="3.5.2.17"/>
    </reaction>
</comment>
<name>A5DYH0_LODEL</name>